<comment type="caution">
    <text evidence="4">The sequence shown here is derived from an EMBL/GenBank/DDBJ whole genome shotgun (WGS) entry which is preliminary data.</text>
</comment>
<dbReference type="Pfam" id="PF00106">
    <property type="entry name" value="adh_short"/>
    <property type="match status" value="1"/>
</dbReference>
<dbReference type="InterPro" id="IPR002347">
    <property type="entry name" value="SDR_fam"/>
</dbReference>
<proteinExistence type="inferred from homology"/>
<comment type="similarity">
    <text evidence="1 3">Belongs to the short-chain dehydrogenases/reductases (SDR) family.</text>
</comment>
<dbReference type="OrthoDB" id="9789083at2"/>
<evidence type="ECO:0000256" key="2">
    <source>
        <dbReference type="ARBA" id="ARBA00023002"/>
    </source>
</evidence>
<evidence type="ECO:0000313" key="5">
    <source>
        <dbReference type="Proteomes" id="UP000231501"/>
    </source>
</evidence>
<dbReference type="PANTHER" id="PTHR43976:SF16">
    <property type="entry name" value="SHORT-CHAIN DEHYDROGENASE_REDUCTASE FAMILY PROTEIN"/>
    <property type="match status" value="1"/>
</dbReference>
<protein>
    <submittedName>
        <fullName evidence="4">Short-chain dehydrogenase/reductase</fullName>
    </submittedName>
</protein>
<evidence type="ECO:0000313" key="4">
    <source>
        <dbReference type="EMBL" id="PIM54531.1"/>
    </source>
</evidence>
<dbReference type="PRINTS" id="PR00080">
    <property type="entry name" value="SDRFAMILY"/>
</dbReference>
<reference evidence="4 5" key="1">
    <citation type="submission" date="2017-11" db="EMBL/GenBank/DDBJ databases">
        <title>Draft genome sequence of Mitsuaria sp. HWN-4.</title>
        <authorList>
            <person name="Gundlapally S.R."/>
        </authorList>
    </citation>
    <scope>NUCLEOTIDE SEQUENCE [LARGE SCALE GENOMIC DNA]</scope>
    <source>
        <strain evidence="4 5">HWN-4</strain>
    </source>
</reference>
<dbReference type="InterPro" id="IPR051911">
    <property type="entry name" value="SDR_oxidoreductase"/>
</dbReference>
<dbReference type="AlphaFoldDB" id="A0A2G9CDM6"/>
<dbReference type="CDD" id="cd05374">
    <property type="entry name" value="17beta-HSD-like_SDR_c"/>
    <property type="match status" value="1"/>
</dbReference>
<accession>A0A2G9CDM6</accession>
<dbReference type="Gene3D" id="3.40.50.720">
    <property type="entry name" value="NAD(P)-binding Rossmann-like Domain"/>
    <property type="match status" value="1"/>
</dbReference>
<dbReference type="InterPro" id="IPR036291">
    <property type="entry name" value="NAD(P)-bd_dom_sf"/>
</dbReference>
<dbReference type="PRINTS" id="PR00081">
    <property type="entry name" value="GDHRDH"/>
</dbReference>
<organism evidence="4 5">
    <name type="scientific">Roseateles chitinivorans</name>
    <dbReference type="NCBI Taxonomy" id="2917965"/>
    <lineage>
        <taxon>Bacteria</taxon>
        <taxon>Pseudomonadati</taxon>
        <taxon>Pseudomonadota</taxon>
        <taxon>Betaproteobacteria</taxon>
        <taxon>Burkholderiales</taxon>
        <taxon>Sphaerotilaceae</taxon>
        <taxon>Roseateles</taxon>
    </lineage>
</organism>
<evidence type="ECO:0000256" key="3">
    <source>
        <dbReference type="RuleBase" id="RU000363"/>
    </source>
</evidence>
<dbReference type="EMBL" id="PEOG01000009">
    <property type="protein sequence ID" value="PIM54531.1"/>
    <property type="molecule type" value="Genomic_DNA"/>
</dbReference>
<dbReference type="SUPFAM" id="SSF51735">
    <property type="entry name" value="NAD(P)-binding Rossmann-fold domains"/>
    <property type="match status" value="1"/>
</dbReference>
<gene>
    <name evidence="4" type="ORF">CS062_03885</name>
</gene>
<sequence>MKTVLVTGCSSGFGLETAREFLARGWQVVATMRTPREDVQPPSERLRLLQLDVTDAQSIRAAISAAGPIDVLVNNAGFGAPAPVELTSLETVRELFETNTFGTIAVTQAVLPQMRERRSGVIVNVTSSVTFKALPLVGIYRAAKAAVNALSESLEKEVAQFGVRVRLVLPGSSGETRFRETARGNLRGIDDATYGEFMKTAIARMQASTGPGTRAKDVAEAVWLAATDLNAPFRIPAGADAVQWAAEADKN</sequence>
<keyword evidence="2" id="KW-0560">Oxidoreductase</keyword>
<dbReference type="PANTHER" id="PTHR43976">
    <property type="entry name" value="SHORT CHAIN DEHYDROGENASE"/>
    <property type="match status" value="1"/>
</dbReference>
<name>A0A2G9CDM6_9BURK</name>
<keyword evidence="5" id="KW-1185">Reference proteome</keyword>
<dbReference type="Proteomes" id="UP000231501">
    <property type="component" value="Unassembled WGS sequence"/>
</dbReference>
<evidence type="ECO:0000256" key="1">
    <source>
        <dbReference type="ARBA" id="ARBA00006484"/>
    </source>
</evidence>
<dbReference type="GO" id="GO:0016491">
    <property type="term" value="F:oxidoreductase activity"/>
    <property type="evidence" value="ECO:0007669"/>
    <property type="project" value="UniProtKB-KW"/>
</dbReference>
<dbReference type="RefSeq" id="WP_099860159.1">
    <property type="nucleotide sequence ID" value="NZ_PEOG01000009.1"/>
</dbReference>